<dbReference type="PATRIC" id="fig|882.5.peg.3003"/>
<evidence type="ECO:0000313" key="2">
    <source>
        <dbReference type="EMBL" id="AAS97771.1"/>
    </source>
</evidence>
<dbReference type="EMBL" id="AE017285">
    <property type="protein sequence ID" value="AAS97771.1"/>
    <property type="molecule type" value="Genomic_DNA"/>
</dbReference>
<dbReference type="STRING" id="882.DVU_3302"/>
<organism evidence="2 3">
    <name type="scientific">Nitratidesulfovibrio vulgaris (strain ATCC 29579 / DSM 644 / CCUG 34227 / NCIMB 8303 / VKM B-1760 / Hildenborough)</name>
    <name type="common">Desulfovibrio vulgaris</name>
    <dbReference type="NCBI Taxonomy" id="882"/>
    <lineage>
        <taxon>Bacteria</taxon>
        <taxon>Pseudomonadati</taxon>
        <taxon>Thermodesulfobacteriota</taxon>
        <taxon>Desulfovibrionia</taxon>
        <taxon>Desulfovibrionales</taxon>
        <taxon>Desulfovibrionaceae</taxon>
        <taxon>Nitratidesulfovibrio</taxon>
    </lineage>
</organism>
<dbReference type="KEGG" id="dvu:DVU_3302"/>
<protein>
    <submittedName>
        <fullName evidence="2">Uncharacterized protein</fullName>
    </submittedName>
</protein>
<dbReference type="EnsemblBacteria" id="AAS97771">
    <property type="protein sequence ID" value="AAS97771"/>
    <property type="gene ID" value="DVU_3302"/>
</dbReference>
<accession>Q725X2</accession>
<keyword evidence="3" id="KW-1185">Reference proteome</keyword>
<dbReference type="HOGENOM" id="CLU_2192816_0_0_7"/>
<feature type="region of interest" description="Disordered" evidence="1">
    <location>
        <begin position="82"/>
        <end position="108"/>
    </location>
</feature>
<proteinExistence type="predicted"/>
<name>Q725X2_NITV2</name>
<reference evidence="2 3" key="1">
    <citation type="journal article" date="2004" name="Nat. Biotechnol.">
        <title>The genome sequence of the anaerobic, sulfate-reducing bacterium Desulfovibrio vulgaris Hildenborough.</title>
        <authorList>
            <person name="Heidelberg J.F."/>
            <person name="Seshadri R."/>
            <person name="Haveman S.A."/>
            <person name="Hemme C.L."/>
            <person name="Paulsen I.T."/>
            <person name="Kolonay J.F."/>
            <person name="Eisen J.A."/>
            <person name="Ward N."/>
            <person name="Methe B."/>
            <person name="Brinkac L.M."/>
            <person name="Daugherty S.C."/>
            <person name="Deboy R.T."/>
            <person name="Dodson R.J."/>
            <person name="Durkin A.S."/>
            <person name="Madupu R."/>
            <person name="Nelson W.C."/>
            <person name="Sullivan S.A."/>
            <person name="Fouts D."/>
            <person name="Haft D.H."/>
            <person name="Selengut J."/>
            <person name="Peterson J.D."/>
            <person name="Davidsen T.M."/>
            <person name="Zafar N."/>
            <person name="Zhou L."/>
            <person name="Radune D."/>
            <person name="Dimitrov G."/>
            <person name="Hance M."/>
            <person name="Tran K."/>
            <person name="Khouri H."/>
            <person name="Gill J."/>
            <person name="Utterback T.R."/>
            <person name="Feldblyum T.V."/>
            <person name="Wall J.D."/>
            <person name="Voordouw G."/>
            <person name="Fraser C.M."/>
        </authorList>
    </citation>
    <scope>NUCLEOTIDE SEQUENCE [LARGE SCALE GENOMIC DNA]</scope>
    <source>
        <strain evidence="3">ATCC 29579 / DSM 644 / NCIMB 8303 / VKM B-1760 / Hildenborough</strain>
    </source>
</reference>
<evidence type="ECO:0000313" key="3">
    <source>
        <dbReference type="Proteomes" id="UP000002194"/>
    </source>
</evidence>
<sequence>MLHIATRGFLRCGDPCSECLIILNGCDRNRAWHGACYGSHKKHEAGRSKMGTIRHSVETLFAAVAFAERDQKTEAAYLVRSLETRQDRRPTPVAGKTVTSRPAPRQRV</sequence>
<dbReference type="Proteomes" id="UP000002194">
    <property type="component" value="Chromosome"/>
</dbReference>
<dbReference type="AlphaFoldDB" id="Q725X2"/>
<gene>
    <name evidence="2" type="ordered locus">DVU_3302</name>
</gene>
<evidence type="ECO:0000256" key="1">
    <source>
        <dbReference type="SAM" id="MobiDB-lite"/>
    </source>
</evidence>
<dbReference type="PaxDb" id="882-DVU_3302"/>